<keyword evidence="1" id="KW-0732">Signal</keyword>
<keyword evidence="4" id="KW-0378">Hydrolase</keyword>
<dbReference type="InterPro" id="IPR012939">
    <property type="entry name" value="Glyco_hydro_92"/>
</dbReference>
<dbReference type="FunFam" id="2.70.98.10:FF:000028">
    <property type="entry name" value="Alpha-1,2-mannosidase family protein (AFU_orthologue AFUA_5G10520)"/>
    <property type="match status" value="1"/>
</dbReference>
<dbReference type="InterPro" id="IPR014718">
    <property type="entry name" value="GH-type_carb-bd"/>
</dbReference>
<gene>
    <name evidence="4" type="ORF">P170DRAFT_359083</name>
</gene>
<evidence type="ECO:0000313" key="4">
    <source>
        <dbReference type="EMBL" id="PLB49053.1"/>
    </source>
</evidence>
<protein>
    <submittedName>
        <fullName evidence="4">Glycosyl hydrolase</fullName>
    </submittedName>
</protein>
<reference evidence="4 5" key="1">
    <citation type="submission" date="2016-12" db="EMBL/GenBank/DDBJ databases">
        <title>The genomes of Aspergillus section Nigri reveals drivers in fungal speciation.</title>
        <authorList>
            <consortium name="DOE Joint Genome Institute"/>
            <person name="Vesth T.C."/>
            <person name="Nybo J."/>
            <person name="Theobald S."/>
            <person name="Brandl J."/>
            <person name="Frisvad J.C."/>
            <person name="Nielsen K.F."/>
            <person name="Lyhne E.K."/>
            <person name="Kogle M.E."/>
            <person name="Kuo A."/>
            <person name="Riley R."/>
            <person name="Clum A."/>
            <person name="Nolan M."/>
            <person name="Lipzen A."/>
            <person name="Salamov A."/>
            <person name="Henrissat B."/>
            <person name="Wiebenga A."/>
            <person name="De Vries R.P."/>
            <person name="Grigoriev I.V."/>
            <person name="Mortensen U.H."/>
            <person name="Andersen M.R."/>
            <person name="Baker S.E."/>
        </authorList>
    </citation>
    <scope>NUCLEOTIDE SEQUENCE [LARGE SCALE GENOMIC DNA]</scope>
    <source>
        <strain evidence="4 5">IBT 23096</strain>
    </source>
</reference>
<feature type="chain" id="PRO_5014186584" evidence="1">
    <location>
        <begin position="20"/>
        <end position="768"/>
    </location>
</feature>
<organism evidence="4 5">
    <name type="scientific">Aspergillus steynii IBT 23096</name>
    <dbReference type="NCBI Taxonomy" id="1392250"/>
    <lineage>
        <taxon>Eukaryota</taxon>
        <taxon>Fungi</taxon>
        <taxon>Dikarya</taxon>
        <taxon>Ascomycota</taxon>
        <taxon>Pezizomycotina</taxon>
        <taxon>Eurotiomycetes</taxon>
        <taxon>Eurotiomycetidae</taxon>
        <taxon>Eurotiales</taxon>
        <taxon>Aspergillaceae</taxon>
        <taxon>Aspergillus</taxon>
        <taxon>Aspergillus subgen. Circumdati</taxon>
    </lineage>
</organism>
<feature type="signal peptide" evidence="1">
    <location>
        <begin position="1"/>
        <end position="19"/>
    </location>
</feature>
<dbReference type="Gene3D" id="3.30.2080.10">
    <property type="entry name" value="GH92 mannosidase domain"/>
    <property type="match status" value="1"/>
</dbReference>
<dbReference type="NCBIfam" id="TIGR01180">
    <property type="entry name" value="aman2_put"/>
    <property type="match status" value="1"/>
</dbReference>
<dbReference type="GO" id="GO:0005634">
    <property type="term" value="C:nucleus"/>
    <property type="evidence" value="ECO:0007669"/>
    <property type="project" value="TreeGrafter"/>
</dbReference>
<dbReference type="GO" id="GO:0005829">
    <property type="term" value="C:cytosol"/>
    <property type="evidence" value="ECO:0007669"/>
    <property type="project" value="TreeGrafter"/>
</dbReference>
<dbReference type="GO" id="GO:0000224">
    <property type="term" value="F:peptide-N4-(N-acetyl-beta-glucosaminyl)asparagine amidase activity"/>
    <property type="evidence" value="ECO:0007669"/>
    <property type="project" value="TreeGrafter"/>
</dbReference>
<dbReference type="Pfam" id="PF07971">
    <property type="entry name" value="Glyco_hydro_92"/>
    <property type="match status" value="1"/>
</dbReference>
<dbReference type="EMBL" id="MSFO01000004">
    <property type="protein sequence ID" value="PLB49053.1"/>
    <property type="molecule type" value="Genomic_DNA"/>
</dbReference>
<dbReference type="FunFam" id="1.20.1610.10:FF:000003">
    <property type="entry name" value="Glycoside hydrolase family 92 protein"/>
    <property type="match status" value="1"/>
</dbReference>
<dbReference type="FunFam" id="3.30.2080.10:FF:000001">
    <property type="entry name" value="Alpha-1,2-mannosidase subfamily"/>
    <property type="match status" value="1"/>
</dbReference>
<dbReference type="InterPro" id="IPR050883">
    <property type="entry name" value="PNGase"/>
</dbReference>
<dbReference type="InterPro" id="IPR005887">
    <property type="entry name" value="GH92_a_mannosidase_put"/>
</dbReference>
<dbReference type="GO" id="GO:0006516">
    <property type="term" value="P:glycoprotein catabolic process"/>
    <property type="evidence" value="ECO:0007669"/>
    <property type="project" value="TreeGrafter"/>
</dbReference>
<comment type="caution">
    <text evidence="4">The sequence shown here is derived from an EMBL/GenBank/DDBJ whole genome shotgun (WGS) entry which is preliminary data.</text>
</comment>
<dbReference type="STRING" id="1392250.A0A2I2G882"/>
<dbReference type="GO" id="GO:0030246">
    <property type="term" value="F:carbohydrate binding"/>
    <property type="evidence" value="ECO:0007669"/>
    <property type="project" value="InterPro"/>
</dbReference>
<evidence type="ECO:0000259" key="3">
    <source>
        <dbReference type="Pfam" id="PF17678"/>
    </source>
</evidence>
<dbReference type="OrthoDB" id="449263at2759"/>
<dbReference type="VEuPathDB" id="FungiDB:P170DRAFT_359083"/>
<dbReference type="PANTHER" id="PTHR12143:SF38">
    <property type="entry name" value="ALPHA-1,2-MANNOSIDASE FAMILY PROTEIN (AFU_ORTHOLOGUE AFUA_5G10520)"/>
    <property type="match status" value="1"/>
</dbReference>
<evidence type="ECO:0000259" key="2">
    <source>
        <dbReference type="Pfam" id="PF07971"/>
    </source>
</evidence>
<dbReference type="InterPro" id="IPR008928">
    <property type="entry name" value="6-hairpin_glycosidase_sf"/>
</dbReference>
<feature type="domain" description="Glycosyl hydrolase family 92 N-terminal" evidence="3">
    <location>
        <begin position="25"/>
        <end position="274"/>
    </location>
</feature>
<evidence type="ECO:0000313" key="5">
    <source>
        <dbReference type="Proteomes" id="UP000234275"/>
    </source>
</evidence>
<evidence type="ECO:0000256" key="1">
    <source>
        <dbReference type="SAM" id="SignalP"/>
    </source>
</evidence>
<dbReference type="Gene3D" id="1.20.1610.10">
    <property type="entry name" value="alpha-1,2-mannosidases domains"/>
    <property type="match status" value="1"/>
</dbReference>
<dbReference type="InterPro" id="IPR041371">
    <property type="entry name" value="GH92_N"/>
</dbReference>
<dbReference type="SUPFAM" id="SSF48208">
    <property type="entry name" value="Six-hairpin glycosidases"/>
    <property type="match status" value="1"/>
</dbReference>
<dbReference type="PANTHER" id="PTHR12143">
    <property type="entry name" value="PEPTIDE N-GLYCANASE PNGASE -RELATED"/>
    <property type="match status" value="1"/>
</dbReference>
<dbReference type="Proteomes" id="UP000234275">
    <property type="component" value="Unassembled WGS sequence"/>
</dbReference>
<proteinExistence type="predicted"/>
<dbReference type="AlphaFoldDB" id="A0A2I2G882"/>
<feature type="domain" description="Glycosyl hydrolase family 92" evidence="2">
    <location>
        <begin position="280"/>
        <end position="752"/>
    </location>
</feature>
<sequence length="768" mass="84168">MALVCAILVLTLVRPVVWASDLTSHVDLFLGSEGGGNNFPGVARPFGMTKLGPDLFVSGTDAYSGYLPNGEFSGFSMMHEQGTGGAPKYGTVSQLPLIGNVTNPLSNKTVARSGTDEASVGYYKAQTSDGIVVELSASAHAGIYQYTFPKGSQGNVLVDVSHVLPSFRGQGLGQGYKGGNITVFHDGHYEGHGVYDNGWNRSPDWSIYFCEFAMLFLRGYFDNAPIRNKTYVGTDAGGSVEQTDGFATSSSGSTRVGGLFAFQDSKVTSRVGISWISTDKACKHVQDEIPDGTGLDTVVKDAKSEWDSEVLSKVTTSNTNQTSLTLLYTSLYFMHLIPTNQTGENPGWTSSEPYYQDIFTYWDLFRCSTALMQVLQPEAYEEQIRSLIDIWRNDGFLPDARSSNYNGRSQGGSNADNILADAYVKGVRGAVNWDDGYRAMVKDAEVVPPNDPVDSMAPDSSTKEGRGALADWKNLGYITPKYTRAVTRAVEYACNDFGLYQVASGLGKDEDAKKYLNRSRNWQNHWNPNATSLGFSGFVVPRDQNGFIETNPLDGGYWGDPYYEGSSWAYSWASVHDMKQMVQMMGGSETVVKRLDTMFTEGASGSSGIIFDSTNEPMFNIPYLYNYVDRQDLSVVRSRHVAKTYYHTGRKGLPGNSDAGAMQTWLLWNMIGLYPITGQTTFLIHSPWFESLTIDLGGDKKLNVTAKGGDGNGDTNIHVQRLRVNGEDWKKNWLTWDDVFADGGSIEFELGSSASDWFTGELPPSPAS</sequence>
<dbReference type="FunFam" id="1.20.1050.60:FF:000005">
    <property type="entry name" value="Alpha-1,2-mannosidase family protein"/>
    <property type="match status" value="1"/>
</dbReference>
<keyword evidence="5" id="KW-1185">Reference proteome</keyword>
<dbReference type="Gene3D" id="2.70.98.10">
    <property type="match status" value="1"/>
</dbReference>
<accession>A0A2I2G882</accession>
<dbReference type="Gene3D" id="1.20.1050.60">
    <property type="entry name" value="alpha-1,2-mannosidase"/>
    <property type="match status" value="1"/>
</dbReference>
<dbReference type="RefSeq" id="XP_024704355.1">
    <property type="nucleotide sequence ID" value="XM_024844331.1"/>
</dbReference>
<dbReference type="GO" id="GO:0005975">
    <property type="term" value="P:carbohydrate metabolic process"/>
    <property type="evidence" value="ECO:0007669"/>
    <property type="project" value="InterPro"/>
</dbReference>
<dbReference type="Pfam" id="PF17678">
    <property type="entry name" value="Glyco_hydro_92N"/>
    <property type="match status" value="1"/>
</dbReference>
<name>A0A2I2G882_9EURO</name>
<dbReference type="GeneID" id="36552031"/>